<feature type="region of interest" description="Disordered" evidence="4">
    <location>
        <begin position="130"/>
        <end position="175"/>
    </location>
</feature>
<comment type="caution">
    <text evidence="6">The sequence shown here is derived from an EMBL/GenBank/DDBJ whole genome shotgun (WGS) entry which is preliminary data.</text>
</comment>
<dbReference type="InterPro" id="IPR000504">
    <property type="entry name" value="RRM_dom"/>
</dbReference>
<evidence type="ECO:0000256" key="4">
    <source>
        <dbReference type="SAM" id="MobiDB-lite"/>
    </source>
</evidence>
<dbReference type="STRING" id="400727.A0A2T7PU33"/>
<name>A0A2T7PU33_POMCA</name>
<reference evidence="6 7" key="1">
    <citation type="submission" date="2018-04" db="EMBL/GenBank/DDBJ databases">
        <title>The genome of golden apple snail Pomacea canaliculata provides insight into stress tolerance and invasive adaptation.</title>
        <authorList>
            <person name="Liu C."/>
            <person name="Liu B."/>
            <person name="Ren Y."/>
            <person name="Zhang Y."/>
            <person name="Wang H."/>
            <person name="Li S."/>
            <person name="Jiang F."/>
            <person name="Yin L."/>
            <person name="Zhang G."/>
            <person name="Qian W."/>
            <person name="Fan W."/>
        </authorList>
    </citation>
    <scope>NUCLEOTIDE SEQUENCE [LARGE SCALE GENOMIC DNA]</scope>
    <source>
        <strain evidence="6">SZHN2017</strain>
        <tissue evidence="6">Muscle</tissue>
    </source>
</reference>
<sequence length="334" mass="36143">MIAQTSENASSQGSPSSQDSQQQQGQKSPIEVKPGTNLYVKNLCDTIDDEQLKKHFSSFGTITSAKVMTGEGGRSKGFGFVCFSTAEEASEAMRTMNGRIVEGKPLYVALAQKKEERRAFLSSQYKQRMASLAQPQVPPQQSQQPQPPPPVQAAVAVAPQPPPLQHPPVAATPPQQQQYPHGFFIPMPQSQVTTQSFFAPSVSQVYPAPRWPTAQMYPVQAHQGQPMASLRYAHVHPSPTPASLGLGPAAVRPMPITNLGHAHVPVTLQSNFNTTFLPMNNAHHPHHHAHHPPFTVPVGATMNSIPGLAVHPLQNITIPIAQTPWGTHSNQGEP</sequence>
<dbReference type="PANTHER" id="PTHR48027">
    <property type="entry name" value="HETEROGENEOUS NUCLEAR RIBONUCLEOPROTEIN 87F-RELATED"/>
    <property type="match status" value="1"/>
</dbReference>
<evidence type="ECO:0000259" key="5">
    <source>
        <dbReference type="PROSITE" id="PS50102"/>
    </source>
</evidence>
<evidence type="ECO:0000313" key="6">
    <source>
        <dbReference type="EMBL" id="PVD36936.1"/>
    </source>
</evidence>
<organism evidence="6 7">
    <name type="scientific">Pomacea canaliculata</name>
    <name type="common">Golden apple snail</name>
    <dbReference type="NCBI Taxonomy" id="400727"/>
    <lineage>
        <taxon>Eukaryota</taxon>
        <taxon>Metazoa</taxon>
        <taxon>Spiralia</taxon>
        <taxon>Lophotrochozoa</taxon>
        <taxon>Mollusca</taxon>
        <taxon>Gastropoda</taxon>
        <taxon>Caenogastropoda</taxon>
        <taxon>Architaenioglossa</taxon>
        <taxon>Ampullarioidea</taxon>
        <taxon>Ampullariidae</taxon>
        <taxon>Pomacea</taxon>
    </lineage>
</organism>
<evidence type="ECO:0000256" key="1">
    <source>
        <dbReference type="ARBA" id="ARBA00008557"/>
    </source>
</evidence>
<dbReference type="GO" id="GO:0003723">
    <property type="term" value="F:RNA binding"/>
    <property type="evidence" value="ECO:0007669"/>
    <property type="project" value="UniProtKB-UniRule"/>
</dbReference>
<feature type="domain" description="RRM" evidence="5">
    <location>
        <begin position="36"/>
        <end position="113"/>
    </location>
</feature>
<feature type="region of interest" description="Disordered" evidence="4">
    <location>
        <begin position="1"/>
        <end position="34"/>
    </location>
</feature>
<keyword evidence="2 3" id="KW-0694">RNA-binding</keyword>
<dbReference type="SUPFAM" id="SSF54928">
    <property type="entry name" value="RNA-binding domain, RBD"/>
    <property type="match status" value="1"/>
</dbReference>
<dbReference type="Pfam" id="PF00076">
    <property type="entry name" value="RRM_1"/>
    <property type="match status" value="1"/>
</dbReference>
<comment type="similarity">
    <text evidence="1">Belongs to the polyadenylate-binding protein type-1 family.</text>
</comment>
<dbReference type="Gene3D" id="3.30.70.330">
    <property type="match status" value="1"/>
</dbReference>
<dbReference type="InterPro" id="IPR052462">
    <property type="entry name" value="SLIRP/GR-RBP-like"/>
</dbReference>
<proteinExistence type="inferred from homology"/>
<dbReference type="InterPro" id="IPR035979">
    <property type="entry name" value="RBD_domain_sf"/>
</dbReference>
<dbReference type="SMART" id="SM00360">
    <property type="entry name" value="RRM"/>
    <property type="match status" value="1"/>
</dbReference>
<evidence type="ECO:0000313" key="7">
    <source>
        <dbReference type="Proteomes" id="UP000245119"/>
    </source>
</evidence>
<protein>
    <recommendedName>
        <fullName evidence="5">RRM domain-containing protein</fullName>
    </recommendedName>
</protein>
<dbReference type="FunFam" id="3.30.70.330:FF:000091">
    <property type="entry name" value="Polyadenylate-binding protein"/>
    <property type="match status" value="1"/>
</dbReference>
<evidence type="ECO:0000256" key="2">
    <source>
        <dbReference type="ARBA" id="ARBA00022884"/>
    </source>
</evidence>
<feature type="compositionally biased region" description="Low complexity" evidence="4">
    <location>
        <begin position="133"/>
        <end position="144"/>
    </location>
</feature>
<evidence type="ECO:0000256" key="3">
    <source>
        <dbReference type="PROSITE-ProRule" id="PRU00176"/>
    </source>
</evidence>
<dbReference type="Proteomes" id="UP000245119">
    <property type="component" value="Linkage Group LG2"/>
</dbReference>
<dbReference type="OrthoDB" id="439808at2759"/>
<dbReference type="InterPro" id="IPR012677">
    <property type="entry name" value="Nucleotide-bd_a/b_plait_sf"/>
</dbReference>
<gene>
    <name evidence="6" type="ORF">C0Q70_03929</name>
</gene>
<keyword evidence="7" id="KW-1185">Reference proteome</keyword>
<feature type="compositionally biased region" description="Low complexity" evidence="4">
    <location>
        <begin position="10"/>
        <end position="29"/>
    </location>
</feature>
<dbReference type="EMBL" id="PZQS01000002">
    <property type="protein sequence ID" value="PVD36936.1"/>
    <property type="molecule type" value="Genomic_DNA"/>
</dbReference>
<dbReference type="OMA" id="NTTFLPM"/>
<accession>A0A2T7PU33</accession>
<dbReference type="AlphaFoldDB" id="A0A2T7PU33"/>
<dbReference type="CDD" id="cd12381">
    <property type="entry name" value="RRM4_I_PABPs"/>
    <property type="match status" value="1"/>
</dbReference>
<dbReference type="PROSITE" id="PS50102">
    <property type="entry name" value="RRM"/>
    <property type="match status" value="1"/>
</dbReference>